<keyword evidence="6" id="KW-0509">mRNA transport</keyword>
<dbReference type="InterPro" id="IPR002075">
    <property type="entry name" value="NTF2_dom"/>
</dbReference>
<evidence type="ECO:0000256" key="4">
    <source>
        <dbReference type="ARBA" id="ARBA00022614"/>
    </source>
</evidence>
<dbReference type="InterPro" id="IPR009060">
    <property type="entry name" value="UBA-like_sf"/>
</dbReference>
<evidence type="ECO:0000256" key="3">
    <source>
        <dbReference type="ARBA" id="ARBA00022448"/>
    </source>
</evidence>
<dbReference type="SUPFAM" id="SSF52058">
    <property type="entry name" value="L domain-like"/>
    <property type="match status" value="1"/>
</dbReference>
<dbReference type="InterPro" id="IPR018222">
    <property type="entry name" value="Nuclear_transport_factor_2_euk"/>
</dbReference>
<keyword evidence="11" id="KW-1185">Reference proteome</keyword>
<dbReference type="GO" id="GO:0005737">
    <property type="term" value="C:cytoplasm"/>
    <property type="evidence" value="ECO:0007669"/>
    <property type="project" value="InterPro"/>
</dbReference>
<feature type="domain" description="TAP-C" evidence="9">
    <location>
        <begin position="449"/>
        <end position="503"/>
    </location>
</feature>
<evidence type="ECO:0000259" key="9">
    <source>
        <dbReference type="PROSITE" id="PS51281"/>
    </source>
</evidence>
<evidence type="ECO:0000313" key="10">
    <source>
        <dbReference type="EMBL" id="KAG9338064.1"/>
    </source>
</evidence>
<evidence type="ECO:0000256" key="7">
    <source>
        <dbReference type="ARBA" id="ARBA00023242"/>
    </source>
</evidence>
<dbReference type="GO" id="GO:0016973">
    <property type="term" value="P:poly(A)+ mRNA export from nucleus"/>
    <property type="evidence" value="ECO:0007669"/>
    <property type="project" value="TreeGrafter"/>
</dbReference>
<evidence type="ECO:0008006" key="12">
    <source>
        <dbReference type="Google" id="ProtNLM"/>
    </source>
</evidence>
<dbReference type="PANTHER" id="PTHR10662:SF22">
    <property type="entry name" value="NUCLEAR RNA EXPORT FACTOR 1"/>
    <property type="match status" value="1"/>
</dbReference>
<sequence>MCTDDRVIGRHLPAWKSETIEDGVAAPWCKRRGPKEVVQVKYHKRGNNVCFFIDDAATGKALFRVSRKIVGADGHPLTVWVKPCSRPSLGNSEHLKPGDLERLKQCIFKRFHSLAQVLDLRNLAADPFLVYRRIWVSLNEARCMQAVLEVIEESVPVVMNLNLSDNGLHRLDGVRELLSNAPGVKALDLSCNELGTDQELDKLRGLGLLELWLCGNPLCAIFRDHSTYVGAVREKLPQLIRLDGRDLPKLKSVTRMEHLASFPFHSEKVKSLVLHFLHDYYQVYDSENRESLLFAYHEMASFSLGVHFTVLNPSMCALGDHLRDSCKYETPKDSPIQICIQKYTHADIVAFLKQLPNTQHNMANFRVSISTHTSTLLSFTVRGVFKEVDCASEDSIRPFSRVFAAVPAVNGGVRILRDELVVWNPAKTQNSQRDLAHSSGSATTVTLSHAHQVMLANFSLQSGMNLVWSQKCLQDNEWDYSRAAHAFTQLKALGKIPYVAFQK</sequence>
<comment type="similarity">
    <text evidence="2">Belongs to the NXF family.</text>
</comment>
<dbReference type="Gene3D" id="3.10.450.50">
    <property type="match status" value="1"/>
</dbReference>
<keyword evidence="7" id="KW-0539">Nucleus</keyword>
<reference evidence="10" key="1">
    <citation type="thesis" date="2021" institute="BYU ScholarsArchive" country="Provo, UT, USA">
        <title>Applications of and Algorithms for Genome Assembly and Genomic Analyses with an Emphasis on Marine Teleosts.</title>
        <authorList>
            <person name="Pickett B.D."/>
        </authorList>
    </citation>
    <scope>NUCLEOTIDE SEQUENCE</scope>
    <source>
        <strain evidence="10">HI-2016</strain>
    </source>
</reference>
<dbReference type="InterPro" id="IPR057125">
    <property type="entry name" value="NXF1/2/3/5-like_LRR"/>
</dbReference>
<comment type="caution">
    <text evidence="10">The sequence shown here is derived from an EMBL/GenBank/DDBJ whole genome shotgun (WGS) entry which is preliminary data.</text>
</comment>
<protein>
    <recommendedName>
        <fullName evidence="12">Nuclear RNA export factor 2</fullName>
    </recommendedName>
</protein>
<dbReference type="GO" id="GO:0003723">
    <property type="term" value="F:RNA binding"/>
    <property type="evidence" value="ECO:0007669"/>
    <property type="project" value="InterPro"/>
</dbReference>
<dbReference type="SUPFAM" id="SSF46934">
    <property type="entry name" value="UBA-like"/>
    <property type="match status" value="1"/>
</dbReference>
<dbReference type="InterPro" id="IPR032675">
    <property type="entry name" value="LRR_dom_sf"/>
</dbReference>
<dbReference type="SUPFAM" id="SSF54427">
    <property type="entry name" value="NTF2-like"/>
    <property type="match status" value="1"/>
</dbReference>
<dbReference type="SUPFAM" id="SSF54928">
    <property type="entry name" value="RNA-binding domain, RBD"/>
    <property type="match status" value="1"/>
</dbReference>
<accession>A0A8T2NDM2</accession>
<dbReference type="FunFam" id="3.10.450.50:FF:000004">
    <property type="entry name" value="Nuclear RNA export factor 1"/>
    <property type="match status" value="1"/>
</dbReference>
<dbReference type="InterPro" id="IPR012677">
    <property type="entry name" value="Nucleotide-bd_a/b_plait_sf"/>
</dbReference>
<dbReference type="PROSITE" id="PS51281">
    <property type="entry name" value="TAP_C"/>
    <property type="match status" value="1"/>
</dbReference>
<dbReference type="Pfam" id="PF22602">
    <property type="entry name" value="NXF_NTF2"/>
    <property type="match status" value="1"/>
</dbReference>
<dbReference type="FunFam" id="1.10.8.10:FF:000018">
    <property type="entry name" value="Nuclear RNA export factor 1"/>
    <property type="match status" value="1"/>
</dbReference>
<dbReference type="Pfam" id="PF09162">
    <property type="entry name" value="Tap-RNA_bind"/>
    <property type="match status" value="1"/>
</dbReference>
<dbReference type="GO" id="GO:0005634">
    <property type="term" value="C:nucleus"/>
    <property type="evidence" value="ECO:0007669"/>
    <property type="project" value="UniProtKB-SubCell"/>
</dbReference>
<keyword evidence="5" id="KW-0677">Repeat</keyword>
<evidence type="ECO:0000256" key="2">
    <source>
        <dbReference type="ARBA" id="ARBA00009285"/>
    </source>
</evidence>
<comment type="subcellular location">
    <subcellularLocation>
        <location evidence="1">Nucleus</location>
    </subcellularLocation>
</comment>
<dbReference type="CDD" id="cd14342">
    <property type="entry name" value="UBA_TAP-C"/>
    <property type="match status" value="1"/>
</dbReference>
<dbReference type="AlphaFoldDB" id="A0A8T2NDM2"/>
<organism evidence="10 11">
    <name type="scientific">Albula glossodonta</name>
    <name type="common">roundjaw bonefish</name>
    <dbReference type="NCBI Taxonomy" id="121402"/>
    <lineage>
        <taxon>Eukaryota</taxon>
        <taxon>Metazoa</taxon>
        <taxon>Chordata</taxon>
        <taxon>Craniata</taxon>
        <taxon>Vertebrata</taxon>
        <taxon>Euteleostomi</taxon>
        <taxon>Actinopterygii</taxon>
        <taxon>Neopterygii</taxon>
        <taxon>Teleostei</taxon>
        <taxon>Albuliformes</taxon>
        <taxon>Albulidae</taxon>
        <taxon>Albula</taxon>
    </lineage>
</organism>
<dbReference type="InterPro" id="IPR030217">
    <property type="entry name" value="NXF_fam"/>
</dbReference>
<dbReference type="Pfam" id="PF24048">
    <property type="entry name" value="LRR_NXF1-5"/>
    <property type="match status" value="1"/>
</dbReference>
<dbReference type="PROSITE" id="PS50177">
    <property type="entry name" value="NTF2_DOMAIN"/>
    <property type="match status" value="1"/>
</dbReference>
<dbReference type="InterPro" id="IPR035979">
    <property type="entry name" value="RBD_domain_sf"/>
</dbReference>
<keyword evidence="3" id="KW-0813">Transport</keyword>
<evidence type="ECO:0000256" key="6">
    <source>
        <dbReference type="ARBA" id="ARBA00022816"/>
    </source>
</evidence>
<dbReference type="OrthoDB" id="25872at2759"/>
<dbReference type="Proteomes" id="UP000824540">
    <property type="component" value="Unassembled WGS sequence"/>
</dbReference>
<dbReference type="Gene3D" id="3.80.10.10">
    <property type="entry name" value="Ribonuclease Inhibitor"/>
    <property type="match status" value="1"/>
</dbReference>
<dbReference type="InterPro" id="IPR015245">
    <property type="entry name" value="Tap_RNA-bd"/>
</dbReference>
<dbReference type="PANTHER" id="PTHR10662">
    <property type="entry name" value="NUCLEAR RNA EXPORT FACTOR"/>
    <property type="match status" value="1"/>
</dbReference>
<gene>
    <name evidence="10" type="ORF">JZ751_027140</name>
</gene>
<evidence type="ECO:0000259" key="8">
    <source>
        <dbReference type="PROSITE" id="PS50177"/>
    </source>
</evidence>
<evidence type="ECO:0000313" key="11">
    <source>
        <dbReference type="Proteomes" id="UP000824540"/>
    </source>
</evidence>
<proteinExistence type="inferred from homology"/>
<name>A0A8T2NDM2_9TELE</name>
<dbReference type="Pfam" id="PF03943">
    <property type="entry name" value="TAP_C"/>
    <property type="match status" value="1"/>
</dbReference>
<dbReference type="Gene3D" id="3.30.70.330">
    <property type="match status" value="1"/>
</dbReference>
<evidence type="ECO:0000256" key="5">
    <source>
        <dbReference type="ARBA" id="ARBA00022737"/>
    </source>
</evidence>
<evidence type="ECO:0000256" key="1">
    <source>
        <dbReference type="ARBA" id="ARBA00004123"/>
    </source>
</evidence>
<dbReference type="Gene3D" id="1.10.8.10">
    <property type="entry name" value="DNA helicase RuvA subunit, C-terminal domain"/>
    <property type="match status" value="1"/>
</dbReference>
<dbReference type="SMART" id="SM00804">
    <property type="entry name" value="TAP_C"/>
    <property type="match status" value="1"/>
</dbReference>
<feature type="domain" description="NTF2" evidence="8">
    <location>
        <begin position="272"/>
        <end position="422"/>
    </location>
</feature>
<dbReference type="EMBL" id="JAFBMS010000074">
    <property type="protein sequence ID" value="KAG9338064.1"/>
    <property type="molecule type" value="Genomic_DNA"/>
</dbReference>
<keyword evidence="4" id="KW-0433">Leucine-rich repeat</keyword>
<dbReference type="InterPro" id="IPR032710">
    <property type="entry name" value="NTF2-like_dom_sf"/>
</dbReference>
<dbReference type="InterPro" id="IPR005637">
    <property type="entry name" value="TAP_C_dom"/>
</dbReference>